<name>A0A6A5U7V9_9PLEO</name>
<proteinExistence type="predicted"/>
<keyword evidence="2" id="KW-1185">Reference proteome</keyword>
<dbReference type="OrthoDB" id="3671334at2759"/>
<reference evidence="1" key="1">
    <citation type="journal article" date="2020" name="Stud. Mycol.">
        <title>101 Dothideomycetes genomes: a test case for predicting lifestyles and emergence of pathogens.</title>
        <authorList>
            <person name="Haridas S."/>
            <person name="Albert R."/>
            <person name="Binder M."/>
            <person name="Bloem J."/>
            <person name="Labutti K."/>
            <person name="Salamov A."/>
            <person name="Andreopoulos B."/>
            <person name="Baker S."/>
            <person name="Barry K."/>
            <person name="Bills G."/>
            <person name="Bluhm B."/>
            <person name="Cannon C."/>
            <person name="Castanera R."/>
            <person name="Culley D."/>
            <person name="Daum C."/>
            <person name="Ezra D."/>
            <person name="Gonzalez J."/>
            <person name="Henrissat B."/>
            <person name="Kuo A."/>
            <person name="Liang C."/>
            <person name="Lipzen A."/>
            <person name="Lutzoni F."/>
            <person name="Magnuson J."/>
            <person name="Mondo S."/>
            <person name="Nolan M."/>
            <person name="Ohm R."/>
            <person name="Pangilinan J."/>
            <person name="Park H.-J."/>
            <person name="Ramirez L."/>
            <person name="Alfaro M."/>
            <person name="Sun H."/>
            <person name="Tritt A."/>
            <person name="Yoshinaga Y."/>
            <person name="Zwiers L.-H."/>
            <person name="Turgeon B."/>
            <person name="Goodwin S."/>
            <person name="Spatafora J."/>
            <person name="Crous P."/>
            <person name="Grigoriev I."/>
        </authorList>
    </citation>
    <scope>NUCLEOTIDE SEQUENCE</scope>
    <source>
        <strain evidence="1">CBS 675.92</strain>
    </source>
</reference>
<gene>
    <name evidence="1" type="ORF">CC80DRAFT_544159</name>
</gene>
<protein>
    <submittedName>
        <fullName evidence="1">Uncharacterized protein</fullName>
    </submittedName>
</protein>
<organism evidence="1 2">
    <name type="scientific">Byssothecium circinans</name>
    <dbReference type="NCBI Taxonomy" id="147558"/>
    <lineage>
        <taxon>Eukaryota</taxon>
        <taxon>Fungi</taxon>
        <taxon>Dikarya</taxon>
        <taxon>Ascomycota</taxon>
        <taxon>Pezizomycotina</taxon>
        <taxon>Dothideomycetes</taxon>
        <taxon>Pleosporomycetidae</taxon>
        <taxon>Pleosporales</taxon>
        <taxon>Massarineae</taxon>
        <taxon>Massarinaceae</taxon>
        <taxon>Byssothecium</taxon>
    </lineage>
</organism>
<dbReference type="Proteomes" id="UP000800035">
    <property type="component" value="Unassembled WGS sequence"/>
</dbReference>
<dbReference type="EMBL" id="ML976982">
    <property type="protein sequence ID" value="KAF1960764.1"/>
    <property type="molecule type" value="Genomic_DNA"/>
</dbReference>
<accession>A0A6A5U7V9</accession>
<evidence type="ECO:0000313" key="1">
    <source>
        <dbReference type="EMBL" id="KAF1960764.1"/>
    </source>
</evidence>
<sequence>MPDPTMATEANSESRLLSLPIEIFQQITHNLVSEVGITTAWKLRLTCRTFAAEIKHDIVARQPLSAFLRRPIYDGYIRTSWIYTPPKPLFDQLVWMLLCRCTRVATKGVHPLIPTKINLILDWLAEELGTNKEHGLDEYRERICKATAEHLSAFSVIKILVGRHYLSMMTPGLDDCDKLAATAIIGNTNLFKATLWKLEGITKPGNSILGDHLFIAAKEGHVEIVKAEGEYLQQIKDSAPNMHKEFMERYSPGCYNGIDFFKNALYDTMQRNDISMIDTLLTFRATAIRKATKAEYSA</sequence>
<evidence type="ECO:0000313" key="2">
    <source>
        <dbReference type="Proteomes" id="UP000800035"/>
    </source>
</evidence>
<dbReference type="AlphaFoldDB" id="A0A6A5U7V9"/>